<dbReference type="Proteomes" id="UP000198611">
    <property type="component" value="Unassembled WGS sequence"/>
</dbReference>
<proteinExistence type="predicted"/>
<dbReference type="Pfam" id="PF04340">
    <property type="entry name" value="DUF484"/>
    <property type="match status" value="1"/>
</dbReference>
<dbReference type="InterPro" id="IPR050469">
    <property type="entry name" value="Diguanylate_Cyclase"/>
</dbReference>
<evidence type="ECO:0000313" key="5">
    <source>
        <dbReference type="EMBL" id="SFD75563.1"/>
    </source>
</evidence>
<dbReference type="STRING" id="1123397.SAMN05660831_02245"/>
<dbReference type="AlphaFoldDB" id="A0A1I1V3A0"/>
<dbReference type="SUPFAM" id="SSF55073">
    <property type="entry name" value="Nucleotide cyclase"/>
    <property type="match status" value="1"/>
</dbReference>
<dbReference type="InterPro" id="IPR043128">
    <property type="entry name" value="Rev_trsase/Diguanyl_cyclase"/>
</dbReference>
<dbReference type="InterPro" id="IPR007435">
    <property type="entry name" value="DUF484"/>
</dbReference>
<feature type="domain" description="GGDEF" evidence="4">
    <location>
        <begin position="232"/>
        <end position="360"/>
    </location>
</feature>
<evidence type="ECO:0000256" key="3">
    <source>
        <dbReference type="SAM" id="MobiDB-lite"/>
    </source>
</evidence>
<comment type="cofactor">
    <cofactor evidence="1">
        <name>Mg(2+)</name>
        <dbReference type="ChEBI" id="CHEBI:18420"/>
    </cofactor>
</comment>
<dbReference type="Gene3D" id="3.30.70.270">
    <property type="match status" value="1"/>
</dbReference>
<dbReference type="Gene3D" id="3.30.450.40">
    <property type="match status" value="1"/>
</dbReference>
<dbReference type="GO" id="GO:0052621">
    <property type="term" value="F:diguanylate cyclase activity"/>
    <property type="evidence" value="ECO:0007669"/>
    <property type="project" value="UniProtKB-EC"/>
</dbReference>
<dbReference type="GO" id="GO:0043709">
    <property type="term" value="P:cell adhesion involved in single-species biofilm formation"/>
    <property type="evidence" value="ECO:0007669"/>
    <property type="project" value="TreeGrafter"/>
</dbReference>
<evidence type="ECO:0000313" key="6">
    <source>
        <dbReference type="Proteomes" id="UP000198611"/>
    </source>
</evidence>
<keyword evidence="6" id="KW-1185">Reference proteome</keyword>
<protein>
    <recommendedName>
        <fullName evidence="2">diguanylate cyclase</fullName>
        <ecNumber evidence="2">2.7.7.65</ecNumber>
    </recommendedName>
</protein>
<dbReference type="GO" id="GO:0005886">
    <property type="term" value="C:plasma membrane"/>
    <property type="evidence" value="ECO:0007669"/>
    <property type="project" value="TreeGrafter"/>
</dbReference>
<dbReference type="PANTHER" id="PTHR45138">
    <property type="entry name" value="REGULATORY COMPONENTS OF SENSORY TRANSDUCTION SYSTEM"/>
    <property type="match status" value="1"/>
</dbReference>
<dbReference type="InterPro" id="IPR029016">
    <property type="entry name" value="GAF-like_dom_sf"/>
</dbReference>
<feature type="compositionally biased region" description="Polar residues" evidence="3">
    <location>
        <begin position="1"/>
        <end position="19"/>
    </location>
</feature>
<name>A0A1I1V3A0_9GAMM</name>
<dbReference type="EMBL" id="FOMJ01000008">
    <property type="protein sequence ID" value="SFD75563.1"/>
    <property type="molecule type" value="Genomic_DNA"/>
</dbReference>
<dbReference type="InterPro" id="IPR029787">
    <property type="entry name" value="Nucleotide_cyclase"/>
</dbReference>
<evidence type="ECO:0000256" key="2">
    <source>
        <dbReference type="ARBA" id="ARBA00012528"/>
    </source>
</evidence>
<feature type="region of interest" description="Disordered" evidence="3">
    <location>
        <begin position="1"/>
        <end position="25"/>
    </location>
</feature>
<evidence type="ECO:0000259" key="4">
    <source>
        <dbReference type="PROSITE" id="PS50887"/>
    </source>
</evidence>
<dbReference type="SUPFAM" id="SSF55781">
    <property type="entry name" value="GAF domain-like"/>
    <property type="match status" value="1"/>
</dbReference>
<dbReference type="SMART" id="SM00267">
    <property type="entry name" value="GGDEF"/>
    <property type="match status" value="1"/>
</dbReference>
<dbReference type="PROSITE" id="PS50887">
    <property type="entry name" value="GGDEF"/>
    <property type="match status" value="1"/>
</dbReference>
<evidence type="ECO:0000256" key="1">
    <source>
        <dbReference type="ARBA" id="ARBA00001946"/>
    </source>
</evidence>
<dbReference type="InterPro" id="IPR000160">
    <property type="entry name" value="GGDEF_dom"/>
</dbReference>
<dbReference type="Pfam" id="PF00990">
    <property type="entry name" value="GGDEF"/>
    <property type="match status" value="1"/>
</dbReference>
<gene>
    <name evidence="5" type="ORF">SAMN05660831_02245</name>
</gene>
<dbReference type="CDD" id="cd01949">
    <property type="entry name" value="GGDEF"/>
    <property type="match status" value="1"/>
</dbReference>
<sequence length="360" mass="38601">MYPPSSSTGSASPWQTETMAASEDDDLHAEVRHLRARLEELLERAHANEATQRRLQTVELDMLRRYPLVDLLRALILDYPEQLGLQGAALHVCPPQPEVSALGVSGDLPSGVYLAEVVPPEDIHLGTLEAESPDWFPHQASPGSLALLPLHAGGQYLGIYALAGEAGRFQPNQGTAFLQRLAAMVATSLDNAINHARLEEMALSDPLTGLDNRRSLERRLGEAVARSRRQARDLACLLLDIDYFKAINDRHGHPAGDRVLVEVAEALASAVRGGDALARYGGEEFAVLMEVEGAEAAEAAAERMRMAVSTVTSPDGDALTASVGLALLDPAEEGEALVERADAALYQAKAAGRDRVEAAD</sequence>
<dbReference type="NCBIfam" id="TIGR00254">
    <property type="entry name" value="GGDEF"/>
    <property type="match status" value="1"/>
</dbReference>
<reference evidence="5 6" key="1">
    <citation type="submission" date="2016-10" db="EMBL/GenBank/DDBJ databases">
        <authorList>
            <person name="de Groot N.N."/>
        </authorList>
    </citation>
    <scope>NUCLEOTIDE SEQUENCE [LARGE SCALE GENOMIC DNA]</scope>
    <source>
        <strain evidence="5 6">HL3</strain>
    </source>
</reference>
<organism evidence="5 6">
    <name type="scientific">Thiohalospira halophila DSM 15071</name>
    <dbReference type="NCBI Taxonomy" id="1123397"/>
    <lineage>
        <taxon>Bacteria</taxon>
        <taxon>Pseudomonadati</taxon>
        <taxon>Pseudomonadota</taxon>
        <taxon>Gammaproteobacteria</taxon>
        <taxon>Thiohalospirales</taxon>
        <taxon>Thiohalospiraceae</taxon>
        <taxon>Thiohalospira</taxon>
    </lineage>
</organism>
<dbReference type="EC" id="2.7.7.65" evidence="2"/>
<accession>A0A1I1V3A0</accession>
<dbReference type="PANTHER" id="PTHR45138:SF24">
    <property type="entry name" value="DIGUANYLATE CYCLASE DGCC-RELATED"/>
    <property type="match status" value="1"/>
</dbReference>
<dbReference type="GO" id="GO:1902201">
    <property type="term" value="P:negative regulation of bacterial-type flagellum-dependent cell motility"/>
    <property type="evidence" value="ECO:0007669"/>
    <property type="project" value="TreeGrafter"/>
</dbReference>
<dbReference type="FunFam" id="3.30.70.270:FF:000001">
    <property type="entry name" value="Diguanylate cyclase domain protein"/>
    <property type="match status" value="1"/>
</dbReference>